<evidence type="ECO:0000256" key="1">
    <source>
        <dbReference type="ARBA" id="ARBA00004123"/>
    </source>
</evidence>
<sequence>MRQQIFMIFVHCDWSLKRKPPFDFQAPPNVVTSEQRHEAEKIILEFRKTKLPYNVCRFILENSKCDYVLFQAATTIKEAIIREWSLLAGEDIESLRSFLLQYITQHISLQSYVREQVLQTVAVILKRGTIDTKGASQDSLFHDVSQLVSSGNVTMQLVACSMLTALLNEYSSSSRMSSVGFTWEFHSKCKRTFEEKDLKRVFLFALQVMYEIEKQPSPLPRETTAVLNRLLSITEHVLCWEFTPKISILYLLTYC</sequence>
<proteinExistence type="inferred from homology"/>
<dbReference type="Gene3D" id="1.25.10.10">
    <property type="entry name" value="Leucine-rich Repeat Variant"/>
    <property type="match status" value="1"/>
</dbReference>
<keyword evidence="6" id="KW-0653">Protein transport</keyword>
<dbReference type="GO" id="GO:0031267">
    <property type="term" value="F:small GTPase binding"/>
    <property type="evidence" value="ECO:0007669"/>
    <property type="project" value="InterPro"/>
</dbReference>
<evidence type="ECO:0000256" key="8">
    <source>
        <dbReference type="ARBA" id="ARBA00040444"/>
    </source>
</evidence>
<dbReference type="InterPro" id="IPR001494">
    <property type="entry name" value="Importin-beta_N"/>
</dbReference>
<dbReference type="Proteomes" id="UP001186944">
    <property type="component" value="Unassembled WGS sequence"/>
</dbReference>
<keyword evidence="7" id="KW-0539">Nucleus</keyword>
<evidence type="ECO:0000313" key="10">
    <source>
        <dbReference type="EMBL" id="KAK3097618.1"/>
    </source>
</evidence>
<organism evidence="10 11">
    <name type="scientific">Pinctada imbricata</name>
    <name type="common">Atlantic pearl-oyster</name>
    <name type="synonym">Pinctada martensii</name>
    <dbReference type="NCBI Taxonomy" id="66713"/>
    <lineage>
        <taxon>Eukaryota</taxon>
        <taxon>Metazoa</taxon>
        <taxon>Spiralia</taxon>
        <taxon>Lophotrochozoa</taxon>
        <taxon>Mollusca</taxon>
        <taxon>Bivalvia</taxon>
        <taxon>Autobranchia</taxon>
        <taxon>Pteriomorphia</taxon>
        <taxon>Pterioida</taxon>
        <taxon>Pterioidea</taxon>
        <taxon>Pteriidae</taxon>
        <taxon>Pinctada</taxon>
    </lineage>
</organism>
<dbReference type="PANTHER" id="PTHR12596:SF1">
    <property type="entry name" value="EXPORTIN-4"/>
    <property type="match status" value="1"/>
</dbReference>
<feature type="domain" description="Importin N-terminal" evidence="9">
    <location>
        <begin position="39"/>
        <end position="105"/>
    </location>
</feature>
<comment type="similarity">
    <text evidence="3">Belongs to the exportin family.</text>
</comment>
<keyword evidence="4" id="KW-0813">Transport</keyword>
<dbReference type="GO" id="GO:0006611">
    <property type="term" value="P:protein export from nucleus"/>
    <property type="evidence" value="ECO:0007669"/>
    <property type="project" value="TreeGrafter"/>
</dbReference>
<evidence type="ECO:0000256" key="3">
    <source>
        <dbReference type="ARBA" id="ARBA00009466"/>
    </source>
</evidence>
<evidence type="ECO:0000313" key="11">
    <source>
        <dbReference type="Proteomes" id="UP001186944"/>
    </source>
</evidence>
<dbReference type="GO" id="GO:0005049">
    <property type="term" value="F:nuclear export signal receptor activity"/>
    <property type="evidence" value="ECO:0007669"/>
    <property type="project" value="InterPro"/>
</dbReference>
<dbReference type="Pfam" id="PF03810">
    <property type="entry name" value="IBN_N"/>
    <property type="match status" value="1"/>
</dbReference>
<dbReference type="EMBL" id="VSWD01000007">
    <property type="protein sequence ID" value="KAK3097618.1"/>
    <property type="molecule type" value="Genomic_DNA"/>
</dbReference>
<gene>
    <name evidence="10" type="ORF">FSP39_011440</name>
</gene>
<comment type="subcellular location">
    <subcellularLocation>
        <location evidence="2">Cytoplasm</location>
    </subcellularLocation>
    <subcellularLocation>
        <location evidence="1">Nucleus</location>
    </subcellularLocation>
</comment>
<accession>A0AA89BVF7</accession>
<keyword evidence="11" id="KW-1185">Reference proteome</keyword>
<keyword evidence="5" id="KW-0963">Cytoplasm</keyword>
<evidence type="ECO:0000259" key="9">
    <source>
        <dbReference type="Pfam" id="PF03810"/>
    </source>
</evidence>
<protein>
    <recommendedName>
        <fullName evidence="8">Exportin-4</fullName>
    </recommendedName>
</protein>
<evidence type="ECO:0000256" key="5">
    <source>
        <dbReference type="ARBA" id="ARBA00022490"/>
    </source>
</evidence>
<dbReference type="GO" id="GO:0005737">
    <property type="term" value="C:cytoplasm"/>
    <property type="evidence" value="ECO:0007669"/>
    <property type="project" value="UniProtKB-SubCell"/>
</dbReference>
<reference evidence="10" key="1">
    <citation type="submission" date="2019-08" db="EMBL/GenBank/DDBJ databases">
        <title>The improved chromosome-level genome for the pearl oyster Pinctada fucata martensii using PacBio sequencing and Hi-C.</title>
        <authorList>
            <person name="Zheng Z."/>
        </authorList>
    </citation>
    <scope>NUCLEOTIDE SEQUENCE</scope>
    <source>
        <strain evidence="10">ZZ-2019</strain>
        <tissue evidence="10">Adductor muscle</tissue>
    </source>
</reference>
<evidence type="ECO:0000256" key="4">
    <source>
        <dbReference type="ARBA" id="ARBA00022448"/>
    </source>
</evidence>
<dbReference type="GO" id="GO:0005643">
    <property type="term" value="C:nuclear pore"/>
    <property type="evidence" value="ECO:0007669"/>
    <property type="project" value="TreeGrafter"/>
</dbReference>
<evidence type="ECO:0000256" key="6">
    <source>
        <dbReference type="ARBA" id="ARBA00022927"/>
    </source>
</evidence>
<evidence type="ECO:0000256" key="2">
    <source>
        <dbReference type="ARBA" id="ARBA00004496"/>
    </source>
</evidence>
<name>A0AA89BVF7_PINIB</name>
<dbReference type="AlphaFoldDB" id="A0AA89BVF7"/>
<dbReference type="InterPro" id="IPR044189">
    <property type="entry name" value="XPO4/7-like"/>
</dbReference>
<comment type="caution">
    <text evidence="10">The sequence shown here is derived from an EMBL/GenBank/DDBJ whole genome shotgun (WGS) entry which is preliminary data.</text>
</comment>
<dbReference type="InterPro" id="IPR011989">
    <property type="entry name" value="ARM-like"/>
</dbReference>
<evidence type="ECO:0000256" key="7">
    <source>
        <dbReference type="ARBA" id="ARBA00023242"/>
    </source>
</evidence>
<dbReference type="PANTHER" id="PTHR12596">
    <property type="entry name" value="EXPORTIN 4,7-RELATED"/>
    <property type="match status" value="1"/>
</dbReference>
<dbReference type="InterPro" id="IPR016024">
    <property type="entry name" value="ARM-type_fold"/>
</dbReference>
<dbReference type="SUPFAM" id="SSF48371">
    <property type="entry name" value="ARM repeat"/>
    <property type="match status" value="1"/>
</dbReference>